<dbReference type="AlphaFoldDB" id="A0A671LAH9"/>
<dbReference type="GO" id="GO:0006567">
    <property type="term" value="P:L-threonine catabolic process"/>
    <property type="evidence" value="ECO:0007669"/>
    <property type="project" value="TreeGrafter"/>
</dbReference>
<dbReference type="InterPro" id="IPR050147">
    <property type="entry name" value="Ser/Thr_Dehydratase"/>
</dbReference>
<evidence type="ECO:0000256" key="1">
    <source>
        <dbReference type="ARBA" id="ARBA00001933"/>
    </source>
</evidence>
<dbReference type="Gene3D" id="3.40.50.1100">
    <property type="match status" value="2"/>
</dbReference>
<evidence type="ECO:0000256" key="3">
    <source>
        <dbReference type="ARBA" id="ARBA00023239"/>
    </source>
</evidence>
<evidence type="ECO:0000256" key="4">
    <source>
        <dbReference type="ARBA" id="ARBA00041766"/>
    </source>
</evidence>
<accession>A0A671LAH9</accession>
<keyword evidence="3" id="KW-0456">Lyase</keyword>
<dbReference type="GO" id="GO:0004794">
    <property type="term" value="F:threonine deaminase activity"/>
    <property type="evidence" value="ECO:0007669"/>
    <property type="project" value="TreeGrafter"/>
</dbReference>
<comment type="cofactor">
    <cofactor evidence="1">
        <name>pyridoxal 5'-phosphate</name>
        <dbReference type="ChEBI" id="CHEBI:597326"/>
    </cofactor>
</comment>
<feature type="domain" description="Tryptophan synthase beta chain-like PALP" evidence="6">
    <location>
        <begin position="140"/>
        <end position="332"/>
    </location>
</feature>
<dbReference type="PANTHER" id="PTHR48078">
    <property type="entry name" value="THREONINE DEHYDRATASE, MITOCHONDRIAL-RELATED"/>
    <property type="match status" value="1"/>
</dbReference>
<keyword evidence="2" id="KW-0663">Pyridoxal phosphate</keyword>
<dbReference type="Proteomes" id="UP000472260">
    <property type="component" value="Unassembled WGS sequence"/>
</dbReference>
<evidence type="ECO:0000256" key="2">
    <source>
        <dbReference type="ARBA" id="ARBA00022898"/>
    </source>
</evidence>
<keyword evidence="8" id="KW-1185">Reference proteome</keyword>
<dbReference type="GO" id="GO:0006565">
    <property type="term" value="P:L-serine catabolic process"/>
    <property type="evidence" value="ECO:0007669"/>
    <property type="project" value="TreeGrafter"/>
</dbReference>
<dbReference type="Pfam" id="PF00291">
    <property type="entry name" value="PALP"/>
    <property type="match status" value="1"/>
</dbReference>
<protein>
    <recommendedName>
        <fullName evidence="4">L-serine deaminase</fullName>
    </recommendedName>
    <alternativeName>
        <fullName evidence="5">L-threonine dehydratase</fullName>
    </alternativeName>
</protein>
<proteinExistence type="predicted"/>
<reference evidence="7" key="1">
    <citation type="submission" date="2025-08" db="UniProtKB">
        <authorList>
            <consortium name="Ensembl"/>
        </authorList>
    </citation>
    <scope>IDENTIFICATION</scope>
</reference>
<dbReference type="GO" id="GO:0003941">
    <property type="term" value="F:L-serine ammonia-lyase activity"/>
    <property type="evidence" value="ECO:0007669"/>
    <property type="project" value="TreeGrafter"/>
</dbReference>
<dbReference type="InterPro" id="IPR036052">
    <property type="entry name" value="TrpB-like_PALP_sf"/>
</dbReference>
<sequence>MNFAAQFFANFVNDGFEEYDPFWQSAEQRRGSSKPDCSFHSGPCAKDGRIGNSRVGRRSTLICPERLKDFGAEEYLNGDVKVFKTSVSEPPEVQLMSTPKPAVKKSGESKTAAKAAPEHLRFEDISAAAFKLQCALCPQYSRLSKQHGMEIFLKKELLRYTGSVKERGALYLLSSLKQGQQRKGVIVATDCSFSKAVAYHAVELRVPVFVVMPACCSPPRLRMYRDYGAVVISYSSTARDSISHARHRENGYLCLEEDDSAVYLAGLGTVGLEIYEQVPKLDAVIVPAGGHCGLLAGTAAAIKHLNPRISVIGVEPEEFPLLLQSLKTDSPIKDLYCNPNKKLYRGNNSQTNPAKFSV</sequence>
<evidence type="ECO:0000259" key="6">
    <source>
        <dbReference type="Pfam" id="PF00291"/>
    </source>
</evidence>
<organism evidence="7 8">
    <name type="scientific">Sinocyclocheilus anshuiensis</name>
    <dbReference type="NCBI Taxonomy" id="1608454"/>
    <lineage>
        <taxon>Eukaryota</taxon>
        <taxon>Metazoa</taxon>
        <taxon>Chordata</taxon>
        <taxon>Craniata</taxon>
        <taxon>Vertebrata</taxon>
        <taxon>Euteleostomi</taxon>
        <taxon>Actinopterygii</taxon>
        <taxon>Neopterygii</taxon>
        <taxon>Teleostei</taxon>
        <taxon>Ostariophysi</taxon>
        <taxon>Cypriniformes</taxon>
        <taxon>Cyprinidae</taxon>
        <taxon>Cyprininae</taxon>
        <taxon>Sinocyclocheilus</taxon>
    </lineage>
</organism>
<dbReference type="Ensembl" id="ENSSANT00000018261.1">
    <property type="protein sequence ID" value="ENSSANP00000017110.1"/>
    <property type="gene ID" value="ENSSANG00000009012.1"/>
</dbReference>
<dbReference type="FunFam" id="3.40.50.1100:FF:000044">
    <property type="entry name" value="Phenylserine dehydratase"/>
    <property type="match status" value="1"/>
</dbReference>
<dbReference type="GO" id="GO:0009097">
    <property type="term" value="P:isoleucine biosynthetic process"/>
    <property type="evidence" value="ECO:0007669"/>
    <property type="project" value="TreeGrafter"/>
</dbReference>
<reference evidence="7" key="2">
    <citation type="submission" date="2025-09" db="UniProtKB">
        <authorList>
            <consortium name="Ensembl"/>
        </authorList>
    </citation>
    <scope>IDENTIFICATION</scope>
</reference>
<evidence type="ECO:0000313" key="8">
    <source>
        <dbReference type="Proteomes" id="UP000472260"/>
    </source>
</evidence>
<name>A0A671LAH9_9TELE</name>
<dbReference type="SUPFAM" id="SSF53686">
    <property type="entry name" value="Tryptophan synthase beta subunit-like PLP-dependent enzymes"/>
    <property type="match status" value="1"/>
</dbReference>
<dbReference type="InterPro" id="IPR001926">
    <property type="entry name" value="TrpB-like_PALP"/>
</dbReference>
<dbReference type="PANTHER" id="PTHR48078:SF19">
    <property type="entry name" value="ACT DOMAIN-CONTAINING PROTEIN"/>
    <property type="match status" value="1"/>
</dbReference>
<evidence type="ECO:0000313" key="7">
    <source>
        <dbReference type="Ensembl" id="ENSSANP00000017110.1"/>
    </source>
</evidence>
<evidence type="ECO:0000256" key="5">
    <source>
        <dbReference type="ARBA" id="ARBA00042605"/>
    </source>
</evidence>